<keyword evidence="4" id="KW-0949">S-adenosyl-L-methionine</keyword>
<accession>A0ABP6ZQP4</accession>
<organism evidence="8 9">
    <name type="scientific">Kineosporia mesophila</name>
    <dbReference type="NCBI Taxonomy" id="566012"/>
    <lineage>
        <taxon>Bacteria</taxon>
        <taxon>Bacillati</taxon>
        <taxon>Actinomycetota</taxon>
        <taxon>Actinomycetes</taxon>
        <taxon>Kineosporiales</taxon>
        <taxon>Kineosporiaceae</taxon>
        <taxon>Kineosporia</taxon>
    </lineage>
</organism>
<evidence type="ECO:0000256" key="3">
    <source>
        <dbReference type="ARBA" id="ARBA00022679"/>
    </source>
</evidence>
<evidence type="ECO:0000256" key="2">
    <source>
        <dbReference type="ARBA" id="ARBA00022603"/>
    </source>
</evidence>
<dbReference type="InterPro" id="IPR011639">
    <property type="entry name" value="MethylTrfase_TaqI-like_dom"/>
</dbReference>
<dbReference type="Gene3D" id="3.40.50.150">
    <property type="entry name" value="Vaccinia Virus protein VP39"/>
    <property type="match status" value="1"/>
</dbReference>
<dbReference type="Proteomes" id="UP001501074">
    <property type="component" value="Unassembled WGS sequence"/>
</dbReference>
<evidence type="ECO:0000313" key="8">
    <source>
        <dbReference type="EMBL" id="GAA3616692.1"/>
    </source>
</evidence>
<evidence type="ECO:0000256" key="6">
    <source>
        <dbReference type="SAM" id="MobiDB-lite"/>
    </source>
</evidence>
<dbReference type="InterPro" id="IPR029063">
    <property type="entry name" value="SAM-dependent_MTases_sf"/>
</dbReference>
<dbReference type="InterPro" id="IPR050953">
    <property type="entry name" value="N4_N6_ade-DNA_methylase"/>
</dbReference>
<keyword evidence="2" id="KW-0489">Methyltransferase</keyword>
<protein>
    <recommendedName>
        <fullName evidence="1">site-specific DNA-methyltransferase (adenine-specific)</fullName>
        <ecNumber evidence="1">2.1.1.72</ecNumber>
    </recommendedName>
</protein>
<keyword evidence="9" id="KW-1185">Reference proteome</keyword>
<feature type="region of interest" description="Disordered" evidence="6">
    <location>
        <begin position="1"/>
        <end position="24"/>
    </location>
</feature>
<dbReference type="PRINTS" id="PR00507">
    <property type="entry name" value="N12N6MTFRASE"/>
</dbReference>
<dbReference type="EMBL" id="BAAAZO010000006">
    <property type="protein sequence ID" value="GAA3616692.1"/>
    <property type="molecule type" value="Genomic_DNA"/>
</dbReference>
<evidence type="ECO:0000256" key="5">
    <source>
        <dbReference type="ARBA" id="ARBA00047942"/>
    </source>
</evidence>
<gene>
    <name evidence="8" type="ORF">GCM10022223_36500</name>
</gene>
<dbReference type="PANTHER" id="PTHR33841">
    <property type="entry name" value="DNA METHYLTRANSFERASE YEEA-RELATED"/>
    <property type="match status" value="1"/>
</dbReference>
<dbReference type="InterPro" id="IPR002052">
    <property type="entry name" value="DNA_methylase_N6_adenine_CS"/>
</dbReference>
<comment type="caution">
    <text evidence="8">The sequence shown here is derived from an EMBL/GenBank/DDBJ whole genome shotgun (WGS) entry which is preliminary data.</text>
</comment>
<dbReference type="Pfam" id="PF07669">
    <property type="entry name" value="Eco57I"/>
    <property type="match status" value="1"/>
</dbReference>
<name>A0ABP6ZQP4_9ACTN</name>
<dbReference type="EC" id="2.1.1.72" evidence="1"/>
<feature type="compositionally biased region" description="Basic and acidic residues" evidence="6">
    <location>
        <begin position="1"/>
        <end position="18"/>
    </location>
</feature>
<proteinExistence type="predicted"/>
<comment type="catalytic activity">
    <reaction evidence="5">
        <text>a 2'-deoxyadenosine in DNA + S-adenosyl-L-methionine = an N(6)-methyl-2'-deoxyadenosine in DNA + S-adenosyl-L-homocysteine + H(+)</text>
        <dbReference type="Rhea" id="RHEA:15197"/>
        <dbReference type="Rhea" id="RHEA-COMP:12418"/>
        <dbReference type="Rhea" id="RHEA-COMP:12419"/>
        <dbReference type="ChEBI" id="CHEBI:15378"/>
        <dbReference type="ChEBI" id="CHEBI:57856"/>
        <dbReference type="ChEBI" id="CHEBI:59789"/>
        <dbReference type="ChEBI" id="CHEBI:90615"/>
        <dbReference type="ChEBI" id="CHEBI:90616"/>
        <dbReference type="EC" id="2.1.1.72"/>
    </reaction>
</comment>
<evidence type="ECO:0000313" key="9">
    <source>
        <dbReference type="Proteomes" id="UP001501074"/>
    </source>
</evidence>
<keyword evidence="3" id="KW-0808">Transferase</keyword>
<dbReference type="PROSITE" id="PS00092">
    <property type="entry name" value="N6_MTASE"/>
    <property type="match status" value="1"/>
</dbReference>
<feature type="domain" description="Type II methyltransferase M.TaqI-like" evidence="7">
    <location>
        <begin position="170"/>
        <end position="335"/>
    </location>
</feature>
<reference evidence="9" key="1">
    <citation type="journal article" date="2019" name="Int. J. Syst. Evol. Microbiol.">
        <title>The Global Catalogue of Microorganisms (GCM) 10K type strain sequencing project: providing services to taxonomists for standard genome sequencing and annotation.</title>
        <authorList>
            <consortium name="The Broad Institute Genomics Platform"/>
            <consortium name="The Broad Institute Genome Sequencing Center for Infectious Disease"/>
            <person name="Wu L."/>
            <person name="Ma J."/>
        </authorList>
    </citation>
    <scope>NUCLEOTIDE SEQUENCE [LARGE SCALE GENOMIC DNA]</scope>
    <source>
        <strain evidence="9">JCM 16902</strain>
    </source>
</reference>
<evidence type="ECO:0000256" key="1">
    <source>
        <dbReference type="ARBA" id="ARBA00011900"/>
    </source>
</evidence>
<dbReference type="PANTHER" id="PTHR33841:SF1">
    <property type="entry name" value="DNA METHYLTRANSFERASE A"/>
    <property type="match status" value="1"/>
</dbReference>
<evidence type="ECO:0000259" key="7">
    <source>
        <dbReference type="Pfam" id="PF07669"/>
    </source>
</evidence>
<dbReference type="SUPFAM" id="SSF53335">
    <property type="entry name" value="S-adenosyl-L-methionine-dependent methyltransferases"/>
    <property type="match status" value="1"/>
</dbReference>
<evidence type="ECO:0000256" key="4">
    <source>
        <dbReference type="ARBA" id="ARBA00022691"/>
    </source>
</evidence>
<sequence length="723" mass="76594">MTDLVRDHAETPRGDAVTRRSRVSPELAGPAGLVLAAAAEMTVPDDLDPQLWRDRAVLRAVENAWEAEDLVSVGALATGYDALLLYVPAAVGGALTLHPVGNAERRHRGAFSTPSVYADSLARRAIPALPGDGRLPTVVDPACGAGNLLRAALGRLLSLGVPPEDVIGALHGVDADPVAVSLCRSALAADLSLAGRPTDPAELELQILSGDGLSGGTPNQEAAGAGLTWHAAFPAVLDVEGAAPEPVTGWRGGFDVVVANPPWERLKVHARDWGGSIPTGLRDHRAGTARALRDAGRHPLTGAGELNAYLPFVETCWRLLAPHGRAALLVPAGIASDRSAARLLEALCAAGALDRLHLIEPRGPIFAGVSGRVGVAVVELDGGPSAAHTDVSAEVAVGLAGPDQPPGERAWQLPAHLLRVLNPNSGTAPLFASSIDATIVTQAHRRTPVLLRRDPAGGTPTDDPWKLRLVTPLHMTRDARHFRSGPGEGLVPLWEAKHCAMLDPNGGTATAPRYWVPREIVQERYGDLCDRGWLAGYRNVSTTVAPRTLLPAPLPVVAVGNSLPLISAERLPLLLAALSTLPVDYLLRQKHAGANVNFFKLEQVPVPPPEAYDRPCPWGEGTIADWVLERFARAVVWAPHLSGLVTELEEAGVKVSQDLDPDRIVTARAELDAAHAVLLGFDRVELTHLIGTFTALRRQDETRHGDFATSIRVLAAYDRLKPG</sequence>